<evidence type="ECO:0000313" key="3">
    <source>
        <dbReference type="EMBL" id="HEC07361.1"/>
    </source>
</evidence>
<protein>
    <submittedName>
        <fullName evidence="3">OmpH family outer membrane protein</fullName>
    </submittedName>
</protein>
<dbReference type="InterPro" id="IPR005632">
    <property type="entry name" value="Chaperone_Skp"/>
</dbReference>
<reference evidence="3" key="1">
    <citation type="journal article" date="2020" name="mSystems">
        <title>Genome- and Community-Level Interaction Insights into Carbon Utilization and Element Cycling Functions of Hydrothermarchaeota in Hydrothermal Sediment.</title>
        <authorList>
            <person name="Zhou Z."/>
            <person name="Liu Y."/>
            <person name="Xu W."/>
            <person name="Pan J."/>
            <person name="Luo Z.H."/>
            <person name="Li M."/>
        </authorList>
    </citation>
    <scope>NUCLEOTIDE SEQUENCE [LARGE SCALE GENOMIC DNA]</scope>
    <source>
        <strain evidence="3">HyVt-458</strain>
    </source>
</reference>
<dbReference type="EMBL" id="DRLF01000378">
    <property type="protein sequence ID" value="HEC07361.1"/>
    <property type="molecule type" value="Genomic_DNA"/>
</dbReference>
<dbReference type="PIRSF" id="PIRSF002094">
    <property type="entry name" value="OMP26_Skp"/>
    <property type="match status" value="1"/>
</dbReference>
<dbReference type="Gene3D" id="3.30.910.20">
    <property type="entry name" value="Skp domain"/>
    <property type="match status" value="1"/>
</dbReference>
<dbReference type="InterPro" id="IPR024930">
    <property type="entry name" value="Skp_dom_sf"/>
</dbReference>
<keyword evidence="1" id="KW-0732">Signal</keyword>
<dbReference type="AlphaFoldDB" id="A0A831RUL9"/>
<proteinExistence type="inferred from homology"/>
<comment type="similarity">
    <text evidence="2">Belongs to the skp family.</text>
</comment>
<dbReference type="GO" id="GO:0005829">
    <property type="term" value="C:cytosol"/>
    <property type="evidence" value="ECO:0007669"/>
    <property type="project" value="TreeGrafter"/>
</dbReference>
<comment type="caution">
    <text evidence="3">The sequence shown here is derived from an EMBL/GenBank/DDBJ whole genome shotgun (WGS) entry which is preliminary data.</text>
</comment>
<sequence length="157" mass="17833">MALFLLSLSGAAVSATKIAYVEVGKVLQESPQVKAVKEKIRKEFSKRDDQLVSEQKKLKKLKEKLKRDGSIMSDAEVKRLERDIIARTRKLKNAQSEFQEDLALRQNEELSKLRKVIAEVIVKVAKRGGYDLVLESGVVWANDKVNITKQVLKELKK</sequence>
<dbReference type="SMART" id="SM00935">
    <property type="entry name" value="OmpH"/>
    <property type="match status" value="1"/>
</dbReference>
<accession>A0A831RUL9</accession>
<dbReference type="GO" id="GO:0050821">
    <property type="term" value="P:protein stabilization"/>
    <property type="evidence" value="ECO:0007669"/>
    <property type="project" value="TreeGrafter"/>
</dbReference>
<dbReference type="PANTHER" id="PTHR35089:SF1">
    <property type="entry name" value="CHAPERONE PROTEIN SKP"/>
    <property type="match status" value="1"/>
</dbReference>
<dbReference type="Pfam" id="PF03938">
    <property type="entry name" value="OmpH"/>
    <property type="match status" value="1"/>
</dbReference>
<dbReference type="Proteomes" id="UP000886339">
    <property type="component" value="Unassembled WGS sequence"/>
</dbReference>
<evidence type="ECO:0000256" key="1">
    <source>
        <dbReference type="ARBA" id="ARBA00022729"/>
    </source>
</evidence>
<organism evidence="3">
    <name type="scientific">Thiolapillus brandeum</name>
    <dbReference type="NCBI Taxonomy" id="1076588"/>
    <lineage>
        <taxon>Bacteria</taxon>
        <taxon>Pseudomonadati</taxon>
        <taxon>Pseudomonadota</taxon>
        <taxon>Gammaproteobacteria</taxon>
        <taxon>Chromatiales</taxon>
        <taxon>Sedimenticolaceae</taxon>
        <taxon>Thiolapillus</taxon>
    </lineage>
</organism>
<evidence type="ECO:0000256" key="2">
    <source>
        <dbReference type="PIRNR" id="PIRNR002094"/>
    </source>
</evidence>
<dbReference type="SUPFAM" id="SSF111384">
    <property type="entry name" value="OmpH-like"/>
    <property type="match status" value="1"/>
</dbReference>
<name>A0A831RUL9_9GAMM</name>
<gene>
    <name evidence="3" type="ORF">ENJ12_10940</name>
</gene>
<dbReference type="GO" id="GO:0051082">
    <property type="term" value="F:unfolded protein binding"/>
    <property type="evidence" value="ECO:0007669"/>
    <property type="project" value="InterPro"/>
</dbReference>
<dbReference type="PANTHER" id="PTHR35089">
    <property type="entry name" value="CHAPERONE PROTEIN SKP"/>
    <property type="match status" value="1"/>
</dbReference>